<evidence type="ECO:0000256" key="2">
    <source>
        <dbReference type="ARBA" id="ARBA00005891"/>
    </source>
</evidence>
<name>H2AYQ3_KAZAF</name>
<reference evidence="8 9" key="1">
    <citation type="journal article" date="2011" name="Proc. Natl. Acad. Sci. U.S.A.">
        <title>Evolutionary erosion of yeast sex chromosomes by mating-type switching accidents.</title>
        <authorList>
            <person name="Gordon J.L."/>
            <person name="Armisen D."/>
            <person name="Proux-Wera E."/>
            <person name="Oheigeartaigh S.S."/>
            <person name="Byrne K.P."/>
            <person name="Wolfe K.H."/>
        </authorList>
    </citation>
    <scope>NUCLEOTIDE SEQUENCE [LARGE SCALE GENOMIC DNA]</scope>
    <source>
        <strain evidence="9">ATCC 22294 / BCRC 22015 / CBS 2517 / CECT 1963 / NBRC 1671 / NRRL Y-8276</strain>
    </source>
</reference>
<evidence type="ECO:0000313" key="8">
    <source>
        <dbReference type="EMBL" id="CCF59459.1"/>
    </source>
</evidence>
<evidence type="ECO:0000313" key="9">
    <source>
        <dbReference type="Proteomes" id="UP000005220"/>
    </source>
</evidence>
<dbReference type="Pfam" id="PF02636">
    <property type="entry name" value="Methyltransf_28"/>
    <property type="match status" value="1"/>
</dbReference>
<evidence type="ECO:0000256" key="3">
    <source>
        <dbReference type="ARBA" id="ARBA00011935"/>
    </source>
</evidence>
<dbReference type="GO" id="GO:0032259">
    <property type="term" value="P:methylation"/>
    <property type="evidence" value="ECO:0007669"/>
    <property type="project" value="UniProtKB-KW"/>
</dbReference>
<dbReference type="GO" id="GO:0005739">
    <property type="term" value="C:mitochondrion"/>
    <property type="evidence" value="ECO:0007669"/>
    <property type="project" value="UniProtKB-SubCell"/>
</dbReference>
<dbReference type="FunCoup" id="H2AYQ3">
    <property type="interactions" value="39"/>
</dbReference>
<proteinExistence type="inferred from homology"/>
<dbReference type="InterPro" id="IPR003788">
    <property type="entry name" value="NDUFAF7"/>
</dbReference>
<dbReference type="InParanoid" id="H2AYQ3"/>
<keyword evidence="6" id="KW-0496">Mitochondrion</keyword>
<accession>H2AYQ3</accession>
<dbReference type="GeneID" id="13887456"/>
<dbReference type="Proteomes" id="UP000005220">
    <property type="component" value="Chromosome 8"/>
</dbReference>
<comment type="subcellular location">
    <subcellularLocation>
        <location evidence="1">Mitochondrion</location>
    </subcellularLocation>
</comment>
<keyword evidence="9" id="KW-1185">Reference proteome</keyword>
<evidence type="ECO:0000256" key="4">
    <source>
        <dbReference type="ARBA" id="ARBA00022603"/>
    </source>
</evidence>
<keyword evidence="4" id="KW-0489">Methyltransferase</keyword>
<dbReference type="EMBL" id="HE650828">
    <property type="protein sequence ID" value="CCF59459.1"/>
    <property type="molecule type" value="Genomic_DNA"/>
</dbReference>
<comment type="similarity">
    <text evidence="2">Belongs to the NDUFAF7 family.</text>
</comment>
<dbReference type="EC" id="2.1.1.320" evidence="3"/>
<dbReference type="RefSeq" id="XP_003958594.1">
    <property type="nucleotide sequence ID" value="XM_003958545.1"/>
</dbReference>
<evidence type="ECO:0000256" key="5">
    <source>
        <dbReference type="ARBA" id="ARBA00022679"/>
    </source>
</evidence>
<sequence length="384" mass="45239">MPGRFTIISSSFRRSIHKVPLRSHIQSVNAKSIIKINENQFNKVSLYDYHFFEELLPLEPVISYSLSKWLWFNYQLKHFPSFDLNIINVFTDLSQSVEMIHSIMKHFYTTLPRDLFQKINILLIPFYNCGHTKVTYQKVAVKNIPGNVQLLDNMSFCSIFDERPNTDNWESRLRSKLYMQEPTYFLLLNDIFKNSSHDLLRYSKDTDSWKQCFVMENTQGQIHKSFEQDIDFWCAKYIEIAFKENTPNSGEVYIPTQLLQFFHAMKVCFPDFKFLAIDTPQRWKPSLFNILKVSTGQMPIQTSKIVQQMPNSYGRCTFITEFMQLKAVCQKLNPGLIFEVQDLNEFVGDWIDYTKPNPYDTQSLHDPKQQVHLINKSSLAVLHN</sequence>
<keyword evidence="5" id="KW-0808">Transferase</keyword>
<dbReference type="GO" id="GO:0035243">
    <property type="term" value="F:protein-arginine omega-N symmetric methyltransferase activity"/>
    <property type="evidence" value="ECO:0007669"/>
    <property type="project" value="UniProtKB-EC"/>
</dbReference>
<dbReference type="OrthoDB" id="17415at2759"/>
<dbReference type="AlphaFoldDB" id="H2AYQ3"/>
<dbReference type="STRING" id="1071382.H2AYQ3"/>
<evidence type="ECO:0000256" key="7">
    <source>
        <dbReference type="ARBA" id="ARBA00048612"/>
    </source>
</evidence>
<dbReference type="KEGG" id="kaf:KAFR_0H00500"/>
<protein>
    <recommendedName>
        <fullName evidence="3">type II protein arginine methyltransferase</fullName>
        <ecNumber evidence="3">2.1.1.320</ecNumber>
    </recommendedName>
</protein>
<comment type="catalytic activity">
    <reaction evidence="7">
        <text>L-arginyl-[protein] + 2 S-adenosyl-L-methionine = N(omega),N(omega)'-dimethyl-L-arginyl-[protein] + 2 S-adenosyl-L-homocysteine + 2 H(+)</text>
        <dbReference type="Rhea" id="RHEA:48108"/>
        <dbReference type="Rhea" id="RHEA-COMP:10532"/>
        <dbReference type="Rhea" id="RHEA-COMP:11992"/>
        <dbReference type="ChEBI" id="CHEBI:15378"/>
        <dbReference type="ChEBI" id="CHEBI:29965"/>
        <dbReference type="ChEBI" id="CHEBI:57856"/>
        <dbReference type="ChEBI" id="CHEBI:59789"/>
        <dbReference type="ChEBI" id="CHEBI:88221"/>
        <dbReference type="EC" id="2.1.1.320"/>
    </reaction>
</comment>
<gene>
    <name evidence="8" type="primary">KAFR0H00500</name>
    <name evidence="8" type="ORF">KAFR_0H00500</name>
</gene>
<dbReference type="HOGENOM" id="CLU_056775_0_0_1"/>
<dbReference type="eggNOG" id="ENOG502RR6Q">
    <property type="taxonomic scope" value="Eukaryota"/>
</dbReference>
<organism evidence="8 9">
    <name type="scientific">Kazachstania africana (strain ATCC 22294 / BCRC 22015 / CBS 2517 / CECT 1963 / NBRC 1671 / NRRL Y-8276)</name>
    <name type="common">Yeast</name>
    <name type="synonym">Kluyveromyces africanus</name>
    <dbReference type="NCBI Taxonomy" id="1071382"/>
    <lineage>
        <taxon>Eukaryota</taxon>
        <taxon>Fungi</taxon>
        <taxon>Dikarya</taxon>
        <taxon>Ascomycota</taxon>
        <taxon>Saccharomycotina</taxon>
        <taxon>Saccharomycetes</taxon>
        <taxon>Saccharomycetales</taxon>
        <taxon>Saccharomycetaceae</taxon>
        <taxon>Kazachstania</taxon>
    </lineage>
</organism>
<evidence type="ECO:0000256" key="1">
    <source>
        <dbReference type="ARBA" id="ARBA00004173"/>
    </source>
</evidence>
<evidence type="ECO:0000256" key="6">
    <source>
        <dbReference type="ARBA" id="ARBA00023128"/>
    </source>
</evidence>